<dbReference type="RefSeq" id="WP_313321982.1">
    <property type="nucleotide sequence ID" value="NZ_CP134878.1"/>
</dbReference>
<name>A0AA96F1R7_9FLAO</name>
<keyword evidence="1" id="KW-0732">Signal</keyword>
<dbReference type="Proteomes" id="UP001304515">
    <property type="component" value="Chromosome"/>
</dbReference>
<evidence type="ECO:0000313" key="3">
    <source>
        <dbReference type="EMBL" id="WNM22282.1"/>
    </source>
</evidence>
<evidence type="ECO:0000313" key="4">
    <source>
        <dbReference type="Proteomes" id="UP001304515"/>
    </source>
</evidence>
<accession>A0AA96F1R7</accession>
<evidence type="ECO:0000256" key="1">
    <source>
        <dbReference type="SAM" id="SignalP"/>
    </source>
</evidence>
<feature type="chain" id="PRO_5044705267" description="Beta/gamma crystallin 'Greek key' domain-containing protein" evidence="1">
    <location>
        <begin position="22"/>
        <end position="126"/>
    </location>
</feature>
<organism evidence="3 4">
    <name type="scientific">Flavobacterium capsici</name>
    <dbReference type="NCBI Taxonomy" id="3075618"/>
    <lineage>
        <taxon>Bacteria</taxon>
        <taxon>Pseudomonadati</taxon>
        <taxon>Bacteroidota</taxon>
        <taxon>Flavobacteriia</taxon>
        <taxon>Flavobacteriales</taxon>
        <taxon>Flavobacteriaceae</taxon>
        <taxon>Flavobacterium</taxon>
    </lineage>
</organism>
<accession>A0AA96EU11</accession>
<proteinExistence type="predicted"/>
<feature type="signal peptide" evidence="1">
    <location>
        <begin position="1"/>
        <end position="21"/>
    </location>
</feature>
<evidence type="ECO:0000313" key="2">
    <source>
        <dbReference type="EMBL" id="WNM18231.1"/>
    </source>
</evidence>
<reference evidence="3 4" key="1">
    <citation type="submission" date="2023-09" db="EMBL/GenBank/DDBJ databases">
        <title>Flavobacterium sp. a novel bacteria isolate from Pepper rhizosphere.</title>
        <authorList>
            <person name="Peng Y."/>
            <person name="Lee J."/>
        </authorList>
    </citation>
    <scope>NUCLEOTIDE SEQUENCE [LARGE SCALE GENOMIC DNA]</scope>
    <source>
        <strain evidence="2">PMR2A8</strain>
        <strain evidence="3 4">PMTSA4</strain>
    </source>
</reference>
<sequence>MKKLSFLMVLFCTISLSNSYSQNTNSPNSKLTIDAKTNCYLRYYYFPNLEAYFDLQKMVYYYKLDGVWNSSENLPQNYGGYSLYNKARVIINDYDDDKPYELIDIHKKNYPYNSKGHFNKVELSSN</sequence>
<keyword evidence="4" id="KW-1185">Reference proteome</keyword>
<dbReference type="AlphaFoldDB" id="A0AA96F1R7"/>
<dbReference type="KEGG" id="fcj:RN605_02710"/>
<dbReference type="EMBL" id="CP134878">
    <property type="protein sequence ID" value="WNM18231.1"/>
    <property type="molecule type" value="Genomic_DNA"/>
</dbReference>
<evidence type="ECO:0008006" key="5">
    <source>
        <dbReference type="Google" id="ProtNLM"/>
    </source>
</evidence>
<gene>
    <name evidence="3" type="ORF">RN605_02710</name>
    <name evidence="2" type="ORF">RN608_09410</name>
</gene>
<dbReference type="EMBL" id="CP134890">
    <property type="protein sequence ID" value="WNM22282.1"/>
    <property type="molecule type" value="Genomic_DNA"/>
</dbReference>
<protein>
    <recommendedName>
        <fullName evidence="5">Beta/gamma crystallin 'Greek key' domain-containing protein</fullName>
    </recommendedName>
</protein>